<accession>A0ABY7E3D5</accession>
<keyword evidence="3" id="KW-1185">Reference proteome</keyword>
<evidence type="ECO:0000313" key="2">
    <source>
        <dbReference type="EMBL" id="WAR03467.1"/>
    </source>
</evidence>
<proteinExistence type="predicted"/>
<keyword evidence="1" id="KW-0732">Signal</keyword>
<organism evidence="2 3">
    <name type="scientific">Mya arenaria</name>
    <name type="common">Soft-shell clam</name>
    <dbReference type="NCBI Taxonomy" id="6604"/>
    <lineage>
        <taxon>Eukaryota</taxon>
        <taxon>Metazoa</taxon>
        <taxon>Spiralia</taxon>
        <taxon>Lophotrochozoa</taxon>
        <taxon>Mollusca</taxon>
        <taxon>Bivalvia</taxon>
        <taxon>Autobranchia</taxon>
        <taxon>Heteroconchia</taxon>
        <taxon>Euheterodonta</taxon>
        <taxon>Imparidentia</taxon>
        <taxon>Neoheterodontei</taxon>
        <taxon>Myida</taxon>
        <taxon>Myoidea</taxon>
        <taxon>Myidae</taxon>
        <taxon>Mya</taxon>
    </lineage>
</organism>
<dbReference type="EMBL" id="CP111015">
    <property type="protein sequence ID" value="WAR03467.1"/>
    <property type="molecule type" value="Genomic_DNA"/>
</dbReference>
<evidence type="ECO:0000256" key="1">
    <source>
        <dbReference type="SAM" id="SignalP"/>
    </source>
</evidence>
<dbReference type="InterPro" id="IPR036249">
    <property type="entry name" value="Thioredoxin-like_sf"/>
</dbReference>
<dbReference type="Proteomes" id="UP001164746">
    <property type="component" value="Chromosome 4"/>
</dbReference>
<dbReference type="Gene3D" id="3.40.30.10">
    <property type="entry name" value="Glutaredoxin"/>
    <property type="match status" value="1"/>
</dbReference>
<evidence type="ECO:0000313" key="3">
    <source>
        <dbReference type="Proteomes" id="UP001164746"/>
    </source>
</evidence>
<evidence type="ECO:0008006" key="4">
    <source>
        <dbReference type="Google" id="ProtNLM"/>
    </source>
</evidence>
<name>A0ABY7E3D5_MYAAR</name>
<dbReference type="SUPFAM" id="SSF52833">
    <property type="entry name" value="Thioredoxin-like"/>
    <property type="match status" value="1"/>
</dbReference>
<feature type="signal peptide" evidence="1">
    <location>
        <begin position="1"/>
        <end position="26"/>
    </location>
</feature>
<dbReference type="PANTHER" id="PTHR33875">
    <property type="entry name" value="OS09G0542200 PROTEIN"/>
    <property type="match status" value="1"/>
</dbReference>
<feature type="chain" id="PRO_5046447756" description="Thioredoxin-like fold domain-containing protein" evidence="1">
    <location>
        <begin position="27"/>
        <end position="271"/>
    </location>
</feature>
<dbReference type="PANTHER" id="PTHR33875:SF2">
    <property type="entry name" value="ACR183CP"/>
    <property type="match status" value="1"/>
</dbReference>
<gene>
    <name evidence="2" type="ORF">MAR_010025</name>
</gene>
<reference evidence="2" key="1">
    <citation type="submission" date="2022-11" db="EMBL/GenBank/DDBJ databases">
        <title>Centuries of genome instability and evolution in soft-shell clam transmissible cancer (bioRxiv).</title>
        <authorList>
            <person name="Hart S.F.M."/>
            <person name="Yonemitsu M.A."/>
            <person name="Giersch R.M."/>
            <person name="Beal B.F."/>
            <person name="Arriagada G."/>
            <person name="Davis B.W."/>
            <person name="Ostrander E.A."/>
            <person name="Goff S.P."/>
            <person name="Metzger M.J."/>
        </authorList>
    </citation>
    <scope>NUCLEOTIDE SEQUENCE</scope>
    <source>
        <strain evidence="2">MELC-2E11</strain>
        <tissue evidence="2">Siphon/mantle</tissue>
    </source>
</reference>
<sequence length="271" mass="29499">MKRKTAKSANMFRIALFVVFLGFCSGQMIIPPRPLGFVYGNGSNDAFIHLDAHFGPLCPDSKAALPNLKQVADYYGGMKLKLTLHMFPLPYHHQAYLAAVGGEVVSSLTDDNDTYMYIEEVYSNLEILSNDATSNMSSSDVMNTLGDLALACCGVDKARFLAATKIKAMETKARTAWKYSASRGIASTPTFLLNDVEVAADPTWTMAEWRQVIDPLVHGNFFKASFTSQNAGVAVWSGSCPAGTVKCEYLPEKVECCTKGEACIPNVGCRC</sequence>
<protein>
    <recommendedName>
        <fullName evidence="4">Thioredoxin-like fold domain-containing protein</fullName>
    </recommendedName>
</protein>